<feature type="non-terminal residue" evidence="1">
    <location>
        <position position="1"/>
    </location>
</feature>
<organism evidence="1">
    <name type="scientific">Oikopleura dioica</name>
    <name type="common">Tunicate</name>
    <dbReference type="NCBI Taxonomy" id="34765"/>
    <lineage>
        <taxon>Eukaryota</taxon>
        <taxon>Metazoa</taxon>
        <taxon>Chordata</taxon>
        <taxon>Tunicata</taxon>
        <taxon>Appendicularia</taxon>
        <taxon>Copelata</taxon>
        <taxon>Oikopleuridae</taxon>
        <taxon>Oikopleura</taxon>
    </lineage>
</organism>
<dbReference type="EMBL" id="FN658157">
    <property type="protein sequence ID" value="CBY43373.1"/>
    <property type="molecule type" value="Genomic_DNA"/>
</dbReference>
<dbReference type="Proteomes" id="UP000011014">
    <property type="component" value="Unassembled WGS sequence"/>
</dbReference>
<protein>
    <submittedName>
        <fullName evidence="1">Uncharacterized protein</fullName>
    </submittedName>
</protein>
<proteinExistence type="predicted"/>
<name>E4Z6P5_OIKDI</name>
<accession>E4Z6P5</accession>
<evidence type="ECO:0000313" key="1">
    <source>
        <dbReference type="EMBL" id="CBY43373.1"/>
    </source>
</evidence>
<sequence>VVYIKASDETHR</sequence>
<gene>
    <name evidence="1" type="ORF">GSOID_T00027966001</name>
</gene>
<reference evidence="1" key="1">
    <citation type="journal article" date="2010" name="Science">
        <title>Plasticity of animal genome architecture unmasked by rapid evolution of a pelagic tunicate.</title>
        <authorList>
            <person name="Denoeud F."/>
            <person name="Henriet S."/>
            <person name="Mungpakdee S."/>
            <person name="Aury J.M."/>
            <person name="Da Silva C."/>
            <person name="Brinkmann H."/>
            <person name="Mikhaleva J."/>
            <person name="Olsen L.C."/>
            <person name="Jubin C."/>
            <person name="Canestro C."/>
            <person name="Bouquet J.M."/>
            <person name="Danks G."/>
            <person name="Poulain J."/>
            <person name="Campsteijn C."/>
            <person name="Adamski M."/>
            <person name="Cross I."/>
            <person name="Yadetie F."/>
            <person name="Muffato M."/>
            <person name="Louis A."/>
            <person name="Butcher S."/>
            <person name="Tsagkogeorga G."/>
            <person name="Konrad A."/>
            <person name="Singh S."/>
            <person name="Jensen M.F."/>
            <person name="Cong E.H."/>
            <person name="Eikeseth-Otteraa H."/>
            <person name="Noel B."/>
            <person name="Anthouard V."/>
            <person name="Porcel B.M."/>
            <person name="Kachouri-Lafond R."/>
            <person name="Nishino A."/>
            <person name="Ugolini M."/>
            <person name="Chourrout P."/>
            <person name="Nishida H."/>
            <person name="Aasland R."/>
            <person name="Huzurbazar S."/>
            <person name="Westhof E."/>
            <person name="Delsuc F."/>
            <person name="Lehrach H."/>
            <person name="Reinhardt R."/>
            <person name="Weissenbach J."/>
            <person name="Roy S.W."/>
            <person name="Artiguenave F."/>
            <person name="Postlethwait J.H."/>
            <person name="Manak J.R."/>
            <person name="Thompson E.M."/>
            <person name="Jaillon O."/>
            <person name="Du Pasquier L."/>
            <person name="Boudinot P."/>
            <person name="Liberles D.A."/>
            <person name="Volff J.N."/>
            <person name="Philippe H."/>
            <person name="Lenhard B."/>
            <person name="Roest Crollius H."/>
            <person name="Wincker P."/>
            <person name="Chourrout D."/>
        </authorList>
    </citation>
    <scope>NUCLEOTIDE SEQUENCE [LARGE SCALE GENOMIC DNA]</scope>
</reference>